<dbReference type="SUPFAM" id="SSF50978">
    <property type="entry name" value="WD40 repeat-like"/>
    <property type="match status" value="1"/>
</dbReference>
<evidence type="ECO:0000313" key="8">
    <source>
        <dbReference type="Proteomes" id="UP001565368"/>
    </source>
</evidence>
<dbReference type="SUPFAM" id="SSF50891">
    <property type="entry name" value="Cyclophilin-like"/>
    <property type="match status" value="1"/>
</dbReference>
<evidence type="ECO:0000256" key="5">
    <source>
        <dbReference type="SAM" id="MobiDB-lite"/>
    </source>
</evidence>
<evidence type="ECO:0000256" key="4">
    <source>
        <dbReference type="ARBA" id="ARBA00023235"/>
    </source>
</evidence>
<comment type="caution">
    <text evidence="7">The sequence shown here is derived from an EMBL/GenBank/DDBJ whole genome shotgun (WGS) entry which is preliminary data.</text>
</comment>
<dbReference type="InterPro" id="IPR036322">
    <property type="entry name" value="WD40_repeat_dom_sf"/>
</dbReference>
<evidence type="ECO:0000313" key="7">
    <source>
        <dbReference type="EMBL" id="KAL1411283.1"/>
    </source>
</evidence>
<keyword evidence="4 7" id="KW-0413">Isomerase</keyword>
<dbReference type="InterPro" id="IPR015943">
    <property type="entry name" value="WD40/YVTN_repeat-like_dom_sf"/>
</dbReference>
<sequence>MAEESALGKRGRSASEESEEVGPAVPVDDDSDDEIGPMPDAAGAGGDDEPENGTAARRKKRRAALPHERLYLDHLPQADRYYKSFMHRDNVNFVVVTKTNFIITTSVDGHLKLWKKQEQGIEFVKHYRTSLKAIVGVGASEDGALFASISANGEGRVFDVVNFDMINILKFGFTPKACCWVHAPGAGQPLLAVSDVASPTIRIYDGRGDGKPLYTLDKVHRAPVHLMVYSPKFDVVVSADEAGFVEYWQPSEPWGVPSIPGMWQFKSSTDLFHFKKTKTILSNLTFSPSNSHFAAIALPSRAVHIFNTLTGKLTRTYDESLTAISEMQQAGTAVFQLDNMDFGRRLATERELDRDESGPGGALRTQNAVWDESGNFVLYPTLLGIKVVNTVTNQVARVIGKDETLRFLNLSLFQGAPNKKGIQTVAMAASSNPLLQEQAVRDPTLFATAYKKPRFYMFGRDKGDDAKGGDRDVFNERPTHEERTVALEAAPAKAALPTAATIHTSMGDIHLKLFPHIAPKTVENFATHAKNGYYNNVIFHRIIKKFMLQGGDPTGTGSGGESIWGGEFEDEFSPLAKHDRPYTLSSANAGPNTNGSQFFITTVATPHLDNKHSVFGRAVGGLEVIHAIENVKTDKGDRPFDEVRMMSITLE</sequence>
<dbReference type="Gene3D" id="2.130.10.10">
    <property type="entry name" value="YVTN repeat-like/Quinoprotein amine dehydrogenase"/>
    <property type="match status" value="1"/>
</dbReference>
<feature type="region of interest" description="Disordered" evidence="5">
    <location>
        <begin position="1"/>
        <end position="62"/>
    </location>
</feature>
<evidence type="ECO:0000256" key="1">
    <source>
        <dbReference type="ARBA" id="ARBA00000971"/>
    </source>
</evidence>
<organism evidence="7 8">
    <name type="scientific">Vanrija albida</name>
    <dbReference type="NCBI Taxonomy" id="181172"/>
    <lineage>
        <taxon>Eukaryota</taxon>
        <taxon>Fungi</taxon>
        <taxon>Dikarya</taxon>
        <taxon>Basidiomycota</taxon>
        <taxon>Agaricomycotina</taxon>
        <taxon>Tremellomycetes</taxon>
        <taxon>Trichosporonales</taxon>
        <taxon>Trichosporonaceae</taxon>
        <taxon>Vanrija</taxon>
    </lineage>
</organism>
<comment type="catalytic activity">
    <reaction evidence="1">
        <text>[protein]-peptidylproline (omega=180) = [protein]-peptidylproline (omega=0)</text>
        <dbReference type="Rhea" id="RHEA:16237"/>
        <dbReference type="Rhea" id="RHEA-COMP:10747"/>
        <dbReference type="Rhea" id="RHEA-COMP:10748"/>
        <dbReference type="ChEBI" id="CHEBI:83833"/>
        <dbReference type="ChEBI" id="CHEBI:83834"/>
        <dbReference type="EC" id="5.2.1.8"/>
    </reaction>
</comment>
<dbReference type="Proteomes" id="UP001565368">
    <property type="component" value="Unassembled WGS sequence"/>
</dbReference>
<dbReference type="Pfam" id="PF00160">
    <property type="entry name" value="Pro_isomerase"/>
    <property type="match status" value="1"/>
</dbReference>
<dbReference type="EC" id="5.2.1.8" evidence="2"/>
<dbReference type="EMBL" id="JBBXJM010000002">
    <property type="protein sequence ID" value="KAL1411283.1"/>
    <property type="molecule type" value="Genomic_DNA"/>
</dbReference>
<dbReference type="SMART" id="SM00320">
    <property type="entry name" value="WD40"/>
    <property type="match status" value="4"/>
</dbReference>
<name>A0ABR3Q9D2_9TREE</name>
<dbReference type="RefSeq" id="XP_069211227.1">
    <property type="nucleotide sequence ID" value="XM_069350841.1"/>
</dbReference>
<dbReference type="Gene3D" id="2.40.100.10">
    <property type="entry name" value="Cyclophilin-like"/>
    <property type="match status" value="1"/>
</dbReference>
<dbReference type="PROSITE" id="PS00170">
    <property type="entry name" value="CSA_PPIASE_1"/>
    <property type="match status" value="1"/>
</dbReference>
<dbReference type="InterPro" id="IPR029000">
    <property type="entry name" value="Cyclophilin-like_dom_sf"/>
</dbReference>
<dbReference type="PANTHER" id="PTHR45625:SF4">
    <property type="entry name" value="PEPTIDYLPROLYL ISOMERASE DOMAIN AND WD REPEAT-CONTAINING PROTEIN 1"/>
    <property type="match status" value="1"/>
</dbReference>
<dbReference type="GeneID" id="95983277"/>
<dbReference type="PRINTS" id="PR00153">
    <property type="entry name" value="CSAPPISMRASE"/>
</dbReference>
<protein>
    <recommendedName>
        <fullName evidence="2">peptidylprolyl isomerase</fullName>
        <ecNumber evidence="2">5.2.1.8</ecNumber>
    </recommendedName>
</protein>
<dbReference type="GO" id="GO:0003755">
    <property type="term" value="F:peptidyl-prolyl cis-trans isomerase activity"/>
    <property type="evidence" value="ECO:0007669"/>
    <property type="project" value="UniProtKB-EC"/>
</dbReference>
<evidence type="ECO:0000256" key="3">
    <source>
        <dbReference type="ARBA" id="ARBA00023110"/>
    </source>
</evidence>
<dbReference type="InterPro" id="IPR020892">
    <property type="entry name" value="Cyclophilin-type_PPIase_CS"/>
</dbReference>
<dbReference type="PANTHER" id="PTHR45625">
    <property type="entry name" value="PEPTIDYL-PROLYL CIS-TRANS ISOMERASE-RELATED"/>
    <property type="match status" value="1"/>
</dbReference>
<dbReference type="InterPro" id="IPR001680">
    <property type="entry name" value="WD40_rpt"/>
</dbReference>
<dbReference type="InterPro" id="IPR044666">
    <property type="entry name" value="Cyclophilin_A-like"/>
</dbReference>
<proteinExistence type="predicted"/>
<evidence type="ECO:0000256" key="2">
    <source>
        <dbReference type="ARBA" id="ARBA00013194"/>
    </source>
</evidence>
<reference evidence="7 8" key="1">
    <citation type="submission" date="2023-08" db="EMBL/GenBank/DDBJ databases">
        <title>Annotated Genome Sequence of Vanrija albida AlHP1.</title>
        <authorList>
            <person name="Herzog R."/>
        </authorList>
    </citation>
    <scope>NUCLEOTIDE SEQUENCE [LARGE SCALE GENOMIC DNA]</scope>
    <source>
        <strain evidence="7 8">AlHP1</strain>
    </source>
</reference>
<accession>A0ABR3Q9D2</accession>
<keyword evidence="8" id="KW-1185">Reference proteome</keyword>
<gene>
    <name evidence="7" type="primary">cyp15</name>
    <name evidence="7" type="ORF">Q8F55_002234</name>
</gene>
<evidence type="ECO:0000259" key="6">
    <source>
        <dbReference type="PROSITE" id="PS50072"/>
    </source>
</evidence>
<keyword evidence="3" id="KW-0697">Rotamase</keyword>
<feature type="domain" description="PPIase cyclophilin-type" evidence="6">
    <location>
        <begin position="496"/>
        <end position="650"/>
    </location>
</feature>
<dbReference type="InterPro" id="IPR002130">
    <property type="entry name" value="Cyclophilin-type_PPIase_dom"/>
</dbReference>
<dbReference type="PROSITE" id="PS50072">
    <property type="entry name" value="CSA_PPIASE_2"/>
    <property type="match status" value="1"/>
</dbReference>
<dbReference type="CDD" id="cd01927">
    <property type="entry name" value="cyclophilin_WD40"/>
    <property type="match status" value="1"/>
</dbReference>